<name>A0A543HV51_9MICO</name>
<proteinExistence type="predicted"/>
<dbReference type="AlphaFoldDB" id="A0A543HV51"/>
<evidence type="ECO:0000259" key="6">
    <source>
        <dbReference type="PROSITE" id="PS50853"/>
    </source>
</evidence>
<sequence length="510" mass="52152">MTTPTIFPPGSDAEPRGPDSSGGAGPAASPPPSEPTLALPVAGTPPATFSSAPPPSPPSQPTHRRRWWFVALAAGLAVVLALVGWMVWRNWVPSAPGAPTSQTITATSVQLSWSPSTSGPSVDQYLIQRNGTQVGSVDAGVTSFVDNTVTPDTSYRYVVIGASGGKRSAPSAEVVVRTLPATPADLTVSLSGATSLTIGWSPAQSIAPEQYVISRDGAEVGSVPGAQTSYVDVGLTPATAYGYVVVAVSGAGRSEPSAELFAETLPAPPTGLRASSVTPDAVTLQWSAPTAGPPSDGYAVVRDGTEIRTVPASTLSYTDRRLTPATTYAYTVLTIKAGVRSDPPAALKVKTRTPPVSSAHLAGSWPVNGKVTKVSGGVTLGGSAAKGQTFEWTWDFASKCTVGPCPAVVSGVFASHPFTVTVSPSNGTYKGSTKVHVSHCEGLSGTVDVKNTIRLNLTVTKAALESNIWSVTSWKGTLTVASPYTAAGSSGNLRSYCPASTVTTSVTATK</sequence>
<dbReference type="Proteomes" id="UP000316747">
    <property type="component" value="Unassembled WGS sequence"/>
</dbReference>
<dbReference type="SMART" id="SM00060">
    <property type="entry name" value="FN3"/>
    <property type="match status" value="3"/>
</dbReference>
<protein>
    <submittedName>
        <fullName evidence="7">Fibronectin type 3 domain-containing protein</fullName>
    </submittedName>
</protein>
<dbReference type="GO" id="GO:0000272">
    <property type="term" value="P:polysaccharide catabolic process"/>
    <property type="evidence" value="ECO:0007669"/>
    <property type="project" value="UniProtKB-KW"/>
</dbReference>
<evidence type="ECO:0000256" key="4">
    <source>
        <dbReference type="SAM" id="MobiDB-lite"/>
    </source>
</evidence>
<dbReference type="CDD" id="cd00063">
    <property type="entry name" value="FN3"/>
    <property type="match status" value="3"/>
</dbReference>
<dbReference type="PANTHER" id="PTHR46708">
    <property type="entry name" value="TENASCIN"/>
    <property type="match status" value="1"/>
</dbReference>
<comment type="caution">
    <text evidence="7">The sequence shown here is derived from an EMBL/GenBank/DDBJ whole genome shotgun (WGS) entry which is preliminary data.</text>
</comment>
<dbReference type="OrthoDB" id="4320050at2"/>
<keyword evidence="3" id="KW-0624">Polysaccharide degradation</keyword>
<keyword evidence="8" id="KW-1185">Reference proteome</keyword>
<reference evidence="7 8" key="1">
    <citation type="submission" date="2019-06" db="EMBL/GenBank/DDBJ databases">
        <title>Genome sequencing of plant associated microbes to promote plant fitness in Sorghum bicolor and Oryza sativa.</title>
        <authorList>
            <person name="Coleman-Derr D."/>
        </authorList>
    </citation>
    <scope>NUCLEOTIDE SEQUENCE [LARGE SCALE GENOMIC DNA]</scope>
    <source>
        <strain evidence="7 8">KV-663</strain>
    </source>
</reference>
<dbReference type="InterPro" id="IPR050991">
    <property type="entry name" value="ECM_Regulatory_Proteins"/>
</dbReference>
<feature type="domain" description="Fibronectin type-III" evidence="6">
    <location>
        <begin position="95"/>
        <end position="181"/>
    </location>
</feature>
<dbReference type="Pfam" id="PF00041">
    <property type="entry name" value="fn3"/>
    <property type="match status" value="3"/>
</dbReference>
<evidence type="ECO:0000313" key="7">
    <source>
        <dbReference type="EMBL" id="TQM62154.1"/>
    </source>
</evidence>
<dbReference type="InterPro" id="IPR003961">
    <property type="entry name" value="FN3_dom"/>
</dbReference>
<keyword evidence="2" id="KW-0378">Hydrolase</keyword>
<keyword evidence="5" id="KW-1133">Transmembrane helix</keyword>
<keyword evidence="3" id="KW-0119">Carbohydrate metabolism</keyword>
<feature type="transmembrane region" description="Helical" evidence="5">
    <location>
        <begin position="67"/>
        <end position="88"/>
    </location>
</feature>
<keyword evidence="1" id="KW-0677">Repeat</keyword>
<organism evidence="7 8">
    <name type="scientific">Humibacillus xanthopallidus</name>
    <dbReference type="NCBI Taxonomy" id="412689"/>
    <lineage>
        <taxon>Bacteria</taxon>
        <taxon>Bacillati</taxon>
        <taxon>Actinomycetota</taxon>
        <taxon>Actinomycetes</taxon>
        <taxon>Micrococcales</taxon>
        <taxon>Intrasporangiaceae</taxon>
        <taxon>Humibacillus</taxon>
    </lineage>
</organism>
<dbReference type="InterPro" id="IPR013783">
    <property type="entry name" value="Ig-like_fold"/>
</dbReference>
<dbReference type="Gene3D" id="2.60.40.10">
    <property type="entry name" value="Immunoglobulins"/>
    <property type="match status" value="3"/>
</dbReference>
<evidence type="ECO:0000313" key="8">
    <source>
        <dbReference type="Proteomes" id="UP000316747"/>
    </source>
</evidence>
<dbReference type="SUPFAM" id="SSF49265">
    <property type="entry name" value="Fibronectin type III"/>
    <property type="match status" value="2"/>
</dbReference>
<evidence type="ECO:0000256" key="2">
    <source>
        <dbReference type="ARBA" id="ARBA00023295"/>
    </source>
</evidence>
<keyword evidence="5" id="KW-0472">Membrane</keyword>
<gene>
    <name evidence="7" type="ORF">FBY41_2182</name>
</gene>
<dbReference type="PANTHER" id="PTHR46708:SF2">
    <property type="entry name" value="FIBRONECTIN TYPE-III DOMAIN-CONTAINING PROTEIN"/>
    <property type="match status" value="1"/>
</dbReference>
<feature type="domain" description="Fibronectin type-III" evidence="6">
    <location>
        <begin position="268"/>
        <end position="356"/>
    </location>
</feature>
<dbReference type="PROSITE" id="PS50853">
    <property type="entry name" value="FN3"/>
    <property type="match status" value="3"/>
</dbReference>
<dbReference type="InterPro" id="IPR036116">
    <property type="entry name" value="FN3_sf"/>
</dbReference>
<feature type="domain" description="Fibronectin type-III" evidence="6">
    <location>
        <begin position="182"/>
        <end position="267"/>
    </location>
</feature>
<evidence type="ECO:0000256" key="1">
    <source>
        <dbReference type="ARBA" id="ARBA00022737"/>
    </source>
</evidence>
<dbReference type="EMBL" id="VFPM01000002">
    <property type="protein sequence ID" value="TQM62154.1"/>
    <property type="molecule type" value="Genomic_DNA"/>
</dbReference>
<evidence type="ECO:0000256" key="5">
    <source>
        <dbReference type="SAM" id="Phobius"/>
    </source>
</evidence>
<feature type="region of interest" description="Disordered" evidence="4">
    <location>
        <begin position="1"/>
        <end position="62"/>
    </location>
</feature>
<evidence type="ECO:0000256" key="3">
    <source>
        <dbReference type="ARBA" id="ARBA00023326"/>
    </source>
</evidence>
<accession>A0A543HV51</accession>
<keyword evidence="2" id="KW-0326">Glycosidase</keyword>
<dbReference type="GO" id="GO:0016798">
    <property type="term" value="F:hydrolase activity, acting on glycosyl bonds"/>
    <property type="evidence" value="ECO:0007669"/>
    <property type="project" value="UniProtKB-KW"/>
</dbReference>
<feature type="compositionally biased region" description="Low complexity" evidence="4">
    <location>
        <begin position="35"/>
        <end position="51"/>
    </location>
</feature>
<keyword evidence="5" id="KW-0812">Transmembrane</keyword>